<dbReference type="OrthoDB" id="363079at2759"/>
<proteinExistence type="predicted"/>
<dbReference type="EMBL" id="CP001669">
    <property type="protein sequence ID" value="AFZ79578.1"/>
    <property type="molecule type" value="Genomic_DNA"/>
</dbReference>
<protein>
    <submittedName>
        <fullName evidence="3">Signal peptide-containing protein</fullName>
    </submittedName>
</protein>
<feature type="signal peptide" evidence="2">
    <location>
        <begin position="1"/>
        <end position="18"/>
    </location>
</feature>
<dbReference type="InterPro" id="IPR007480">
    <property type="entry name" value="DUF529"/>
</dbReference>
<keyword evidence="4" id="KW-1185">Reference proteome</keyword>
<reference evidence="3 4" key="1">
    <citation type="journal article" date="2012" name="BMC Genomics">
        <title>Comparative genomic analysis and phylogenetic position of Theileria equi.</title>
        <authorList>
            <person name="Kappmeyer L.S."/>
            <person name="Thiagarajan M."/>
            <person name="Herndon D.R."/>
            <person name="Ramsay J.D."/>
            <person name="Caler E."/>
            <person name="Djikeng A."/>
            <person name="Gillespie J.J."/>
            <person name="Lau A.O."/>
            <person name="Roalson E.H."/>
            <person name="Silva J.C."/>
            <person name="Silva M.G."/>
            <person name="Suarez C.E."/>
            <person name="Ueti M.W."/>
            <person name="Nene V.M."/>
            <person name="Mealey R.H."/>
            <person name="Knowles D.P."/>
            <person name="Brayton K.A."/>
        </authorList>
    </citation>
    <scope>NUCLEOTIDE SEQUENCE [LARGE SCALE GENOMIC DNA]</scope>
    <source>
        <strain evidence="3 4">WA</strain>
    </source>
</reference>
<keyword evidence="2" id="KW-0732">Signal</keyword>
<organism evidence="3 4">
    <name type="scientific">Theileria equi strain WA</name>
    <dbReference type="NCBI Taxonomy" id="1537102"/>
    <lineage>
        <taxon>Eukaryota</taxon>
        <taxon>Sar</taxon>
        <taxon>Alveolata</taxon>
        <taxon>Apicomplexa</taxon>
        <taxon>Aconoidasida</taxon>
        <taxon>Piroplasmida</taxon>
        <taxon>Theileriidae</taxon>
        <taxon>Theileria</taxon>
    </lineage>
</organism>
<feature type="region of interest" description="Disordered" evidence="1">
    <location>
        <begin position="356"/>
        <end position="382"/>
    </location>
</feature>
<evidence type="ECO:0000313" key="3">
    <source>
        <dbReference type="EMBL" id="AFZ79578.1"/>
    </source>
</evidence>
<accession>L0AWF2</accession>
<evidence type="ECO:0000313" key="4">
    <source>
        <dbReference type="Proteomes" id="UP000031512"/>
    </source>
</evidence>
<evidence type="ECO:0000256" key="2">
    <source>
        <dbReference type="SAM" id="SignalP"/>
    </source>
</evidence>
<dbReference type="VEuPathDB" id="PiroplasmaDB:BEWA_024270"/>
<dbReference type="KEGG" id="beq:BEWA_024270"/>
<feature type="compositionally biased region" description="Polar residues" evidence="1">
    <location>
        <begin position="362"/>
        <end position="382"/>
    </location>
</feature>
<evidence type="ECO:0000256" key="1">
    <source>
        <dbReference type="SAM" id="MobiDB-lite"/>
    </source>
</evidence>
<feature type="chain" id="PRO_5003939826" evidence="2">
    <location>
        <begin position="19"/>
        <end position="550"/>
    </location>
</feature>
<name>L0AWF2_THEEQ</name>
<dbReference type="Proteomes" id="UP000031512">
    <property type="component" value="Chromosome 1"/>
</dbReference>
<sequence length="550" mass="62025">MKGLAVLCFIFICKICSAGFPWCFKVGNNKDNTFDHSVIDITIKEPPNVYVGGSTSERFFCPKVDNSIKAVVEGSLLIWQVGEGESCTLVKVRFKGDEPVYIKMSVVKDGAPQIEIFGKVNGEWISADRFNSRISGSTKMNIEDIEKGACKISNNNPSRLNLTYPNKEMVEINESEINGVKRIVYTPSDEVAVNEIYDEGLTLWRAPGNEKCTFVELFIKNSHKILYLEIYSEETFEPMYFEHHGGTWLYTTKDAFNSGFVNILNLKNENTSKRSLVVNKLAENLRGIPEQNDTREHMPNDSPLPGALKEGGIPFDHLDPWNMCTLESTARSSLRARGRHVNAEYVPVPPLQITPSGLKVESSPTSQSISTNLKENDSGISTNGNDNLEYIPLLPNDCEYSTQIVENMCTGNFDYLPAASPNKFFMDIQNDKEDVRLDFDNPNREKIIIGERDSCGVKQKTYSPRDEVNLTSVFCGSQKLWIADPGEKCTFLEYSSKEGSILVYLEVYNNDLFHPKFFTKTENLWSEMDLVEFSSKLKSMRNAKTSSDKL</sequence>
<dbReference type="GeneID" id="15807326"/>
<dbReference type="Pfam" id="PF04385">
    <property type="entry name" value="FAINT"/>
    <property type="match status" value="2"/>
</dbReference>
<gene>
    <name evidence="3" type="ORF">BEWA_024270</name>
</gene>
<dbReference type="AlphaFoldDB" id="L0AWF2"/>
<dbReference type="RefSeq" id="XP_004829244.1">
    <property type="nucleotide sequence ID" value="XM_004829187.1"/>
</dbReference>